<organism evidence="1 2">
    <name type="scientific">Brevibacterium daeguense</name>
    <dbReference type="NCBI Taxonomy" id="909936"/>
    <lineage>
        <taxon>Bacteria</taxon>
        <taxon>Bacillati</taxon>
        <taxon>Actinomycetota</taxon>
        <taxon>Actinomycetes</taxon>
        <taxon>Micrococcales</taxon>
        <taxon>Brevibacteriaceae</taxon>
        <taxon>Brevibacterium</taxon>
    </lineage>
</organism>
<dbReference type="Pfam" id="PF12897">
    <property type="entry name" value="Asp_aminotransf"/>
    <property type="match status" value="1"/>
</dbReference>
<name>A0ABP8ENR2_9MICO</name>
<reference evidence="2" key="1">
    <citation type="journal article" date="2019" name="Int. J. Syst. Evol. Microbiol.">
        <title>The Global Catalogue of Microorganisms (GCM) 10K type strain sequencing project: providing services to taxonomists for standard genome sequencing and annotation.</title>
        <authorList>
            <consortium name="The Broad Institute Genomics Platform"/>
            <consortium name="The Broad Institute Genome Sequencing Center for Infectious Disease"/>
            <person name="Wu L."/>
            <person name="Ma J."/>
        </authorList>
    </citation>
    <scope>NUCLEOTIDE SEQUENCE [LARGE SCALE GENOMIC DNA]</scope>
    <source>
        <strain evidence="2">JCM 17458</strain>
    </source>
</reference>
<accession>A0ABP8ENR2</accession>
<evidence type="ECO:0000313" key="2">
    <source>
        <dbReference type="Proteomes" id="UP001501586"/>
    </source>
</evidence>
<dbReference type="GO" id="GO:0008483">
    <property type="term" value="F:transaminase activity"/>
    <property type="evidence" value="ECO:0007669"/>
    <property type="project" value="UniProtKB-KW"/>
</dbReference>
<dbReference type="InterPro" id="IPR015422">
    <property type="entry name" value="PyrdxlP-dep_Trfase_small"/>
</dbReference>
<dbReference type="PANTHER" id="PTHR43799:SF1">
    <property type="entry name" value="ASPARTATE AMINOTRANSFERASE"/>
    <property type="match status" value="1"/>
</dbReference>
<dbReference type="CDD" id="cd00609">
    <property type="entry name" value="AAT_like"/>
    <property type="match status" value="1"/>
</dbReference>
<dbReference type="Gene3D" id="3.40.640.10">
    <property type="entry name" value="Type I PLP-dependent aspartate aminotransferase-like (Major domain)"/>
    <property type="match status" value="1"/>
</dbReference>
<dbReference type="Gene3D" id="3.90.1150.10">
    <property type="entry name" value="Aspartate Aminotransferase, domain 1"/>
    <property type="match status" value="1"/>
</dbReference>
<dbReference type="Proteomes" id="UP001501586">
    <property type="component" value="Unassembled WGS sequence"/>
</dbReference>
<dbReference type="InterPro" id="IPR015421">
    <property type="entry name" value="PyrdxlP-dep_Trfase_major"/>
</dbReference>
<sequence length="425" mass="45540">MALKDLSTAELETQLTDARDAYAKFANRGLLLDITRGKPSPEQLDLSADLLTAVTNDDCISPSGVDVRNYGGLEGLRELREIFGELFRVPVDQILAQGNASLTLMQQALTFALLHGTPELDTPWATHSRRIVCPVPGYDRHFALAEELGFELITVPMDDEGPDVSAVRELVATDPTIKGIWVVPMYSNPTGATISEERARLLLDMPTAAPDFRVLWDNAYGLHHLREPHGQMLDVLALAEEAGNPNRVLQFASTSKITHAGAGVSFIAASPENISWFLKHLGAGSIGPDKINQLRHLRFFGDAAGVVAHMAKHAELIRPKFDAVISTLEAQLAGSGIAGWTNPDGGYFITLTVLPGTADRVVKLAAEAGVKLTPAGATHPYGLDPDNAVIRIAPTMPSLEDVSAAAEGLAACVRLAALEKLLAED</sequence>
<keyword evidence="1" id="KW-0808">Transferase</keyword>
<evidence type="ECO:0000313" key="1">
    <source>
        <dbReference type="EMBL" id="GAA4285569.1"/>
    </source>
</evidence>
<dbReference type="InterPro" id="IPR024551">
    <property type="entry name" value="AspAT_Ic"/>
</dbReference>
<proteinExistence type="predicted"/>
<keyword evidence="2" id="KW-1185">Reference proteome</keyword>
<dbReference type="SUPFAM" id="SSF53383">
    <property type="entry name" value="PLP-dependent transferases"/>
    <property type="match status" value="1"/>
</dbReference>
<dbReference type="EMBL" id="BAABAZ010000012">
    <property type="protein sequence ID" value="GAA4285569.1"/>
    <property type="molecule type" value="Genomic_DNA"/>
</dbReference>
<dbReference type="InterPro" id="IPR015424">
    <property type="entry name" value="PyrdxlP-dep_Trfase"/>
</dbReference>
<gene>
    <name evidence="1" type="ORF">GCM10022261_31000</name>
</gene>
<dbReference type="PANTHER" id="PTHR43799">
    <property type="entry name" value="AMINOTRANSFERASE, PUTATIVE-RELATED"/>
    <property type="match status" value="1"/>
</dbReference>
<keyword evidence="1" id="KW-0032">Aminotransferase</keyword>
<protein>
    <submittedName>
        <fullName evidence="1">Aminotransferase class I/II-fold pyridoxal phosphate-dependent enzyme</fullName>
    </submittedName>
</protein>
<dbReference type="RefSeq" id="WP_236863400.1">
    <property type="nucleotide sequence ID" value="NZ_BAABAZ010000012.1"/>
</dbReference>
<comment type="caution">
    <text evidence="1">The sequence shown here is derived from an EMBL/GenBank/DDBJ whole genome shotgun (WGS) entry which is preliminary data.</text>
</comment>